<dbReference type="PANTHER" id="PTHR30313:SF2">
    <property type="entry name" value="DNA PRIMASE"/>
    <property type="match status" value="1"/>
</dbReference>
<dbReference type="InterPro" id="IPR050219">
    <property type="entry name" value="DnaG_primase"/>
</dbReference>
<sequence length="334" mass="37753">MELKEIKSIPILNVAEKLGLKIKGRSAHCFAHQPDRNPSLRFNIEKNTFRCYVCPQVGGSVIDLVMQVLNVPFHEALEYLCGRSVSVPKRSERKPEIGAEERNEILQALLSEAPLEKEGVNYLAGRGIRTEIARKMGVGFLRPEDYRNLFWRMSRRFGRSRLRAAGLTRFYLFAKEGLSFLLFPYRLEGRVHAIKGRCLLTKAEAKERGVSRFVMTERARIFYNQEIIESTRDLYLCEGEIDTLTLLQGGYPAVGIPGTGSFREEWLDLLTGKRVVLSLDSDPAGCEASAYLAEQFSKRGITHLKLDLPDGKDVNDCYLDAALLYGKEGTVAQR</sequence>
<accession>A0A7X6DN26</accession>
<evidence type="ECO:0000256" key="2">
    <source>
        <dbReference type="ARBA" id="ARBA00022771"/>
    </source>
</evidence>
<dbReference type="Proteomes" id="UP000534783">
    <property type="component" value="Unassembled WGS sequence"/>
</dbReference>
<dbReference type="GO" id="GO:0008270">
    <property type="term" value="F:zinc ion binding"/>
    <property type="evidence" value="ECO:0007669"/>
    <property type="project" value="UniProtKB-KW"/>
</dbReference>
<keyword evidence="3" id="KW-0862">Zinc</keyword>
<evidence type="ECO:0000256" key="1">
    <source>
        <dbReference type="ARBA" id="ARBA00022723"/>
    </source>
</evidence>
<name>A0A7X6DN26_9BACT</name>
<dbReference type="EMBL" id="VTOW01000001">
    <property type="protein sequence ID" value="NKE70199.1"/>
    <property type="molecule type" value="Genomic_DNA"/>
</dbReference>
<comment type="caution">
    <text evidence="5">The sequence shown here is derived from an EMBL/GenBank/DDBJ whole genome shotgun (WGS) entry which is preliminary data.</text>
</comment>
<keyword evidence="1" id="KW-0479">Metal-binding</keyword>
<dbReference type="Gene3D" id="3.90.580.10">
    <property type="entry name" value="Zinc finger, CHC2-type domain"/>
    <property type="match status" value="1"/>
</dbReference>
<dbReference type="SMART" id="SM00400">
    <property type="entry name" value="ZnF_CHCC"/>
    <property type="match status" value="1"/>
</dbReference>
<dbReference type="GO" id="GO:0005737">
    <property type="term" value="C:cytoplasm"/>
    <property type="evidence" value="ECO:0007669"/>
    <property type="project" value="TreeGrafter"/>
</dbReference>
<keyword evidence="6" id="KW-1185">Reference proteome</keyword>
<reference evidence="5 6" key="1">
    <citation type="journal article" date="2020" name="Nature">
        <title>Bacterial chemolithoautotrophy via manganese oxidation.</title>
        <authorList>
            <person name="Yu H."/>
            <person name="Leadbetter J.R."/>
        </authorList>
    </citation>
    <scope>NUCLEOTIDE SEQUENCE [LARGE SCALE GENOMIC DNA]</scope>
    <source>
        <strain evidence="5 6">Mn-1</strain>
    </source>
</reference>
<dbReference type="PANTHER" id="PTHR30313">
    <property type="entry name" value="DNA PRIMASE"/>
    <property type="match status" value="1"/>
</dbReference>
<dbReference type="InterPro" id="IPR034154">
    <property type="entry name" value="TOPRIM_DnaG/twinkle"/>
</dbReference>
<proteinExistence type="predicted"/>
<dbReference type="Gene3D" id="3.40.1360.10">
    <property type="match status" value="1"/>
</dbReference>
<feature type="domain" description="Zinc finger CHC2-type" evidence="4">
    <location>
        <begin position="25"/>
        <end position="81"/>
    </location>
</feature>
<dbReference type="CDD" id="cd01029">
    <property type="entry name" value="TOPRIM_primases"/>
    <property type="match status" value="1"/>
</dbReference>
<organism evidence="5 6">
    <name type="scientific">Candidatus Manganitrophus noduliformans</name>
    <dbReference type="NCBI Taxonomy" id="2606439"/>
    <lineage>
        <taxon>Bacteria</taxon>
        <taxon>Pseudomonadati</taxon>
        <taxon>Nitrospirota</taxon>
        <taxon>Nitrospiria</taxon>
        <taxon>Candidatus Troglogloeales</taxon>
        <taxon>Candidatus Manganitrophaceae</taxon>
        <taxon>Candidatus Manganitrophus</taxon>
    </lineage>
</organism>
<dbReference type="GO" id="GO:0006269">
    <property type="term" value="P:DNA replication, synthesis of primer"/>
    <property type="evidence" value="ECO:0007669"/>
    <property type="project" value="TreeGrafter"/>
</dbReference>
<dbReference type="GO" id="GO:0003899">
    <property type="term" value="F:DNA-directed RNA polymerase activity"/>
    <property type="evidence" value="ECO:0007669"/>
    <property type="project" value="InterPro"/>
</dbReference>
<evidence type="ECO:0000256" key="3">
    <source>
        <dbReference type="ARBA" id="ARBA00022833"/>
    </source>
</evidence>
<dbReference type="InterPro" id="IPR002694">
    <property type="entry name" value="Znf_CHC2"/>
</dbReference>
<evidence type="ECO:0000313" key="6">
    <source>
        <dbReference type="Proteomes" id="UP000534783"/>
    </source>
</evidence>
<dbReference type="AlphaFoldDB" id="A0A7X6DN26"/>
<dbReference type="Pfam" id="PF01807">
    <property type="entry name" value="Zn_ribbon_DnaG"/>
    <property type="match status" value="1"/>
</dbReference>
<dbReference type="RefSeq" id="WP_168058463.1">
    <property type="nucleotide sequence ID" value="NZ_VTOW01000001.1"/>
</dbReference>
<keyword evidence="2" id="KW-0863">Zinc-finger</keyword>
<dbReference type="GO" id="GO:0003677">
    <property type="term" value="F:DNA binding"/>
    <property type="evidence" value="ECO:0007669"/>
    <property type="project" value="InterPro"/>
</dbReference>
<dbReference type="SUPFAM" id="SSF57783">
    <property type="entry name" value="Zinc beta-ribbon"/>
    <property type="match status" value="1"/>
</dbReference>
<dbReference type="SUPFAM" id="SSF56731">
    <property type="entry name" value="DNA primase core"/>
    <property type="match status" value="1"/>
</dbReference>
<dbReference type="InterPro" id="IPR036977">
    <property type="entry name" value="DNA_primase_Znf_CHC2"/>
</dbReference>
<protein>
    <recommendedName>
        <fullName evidence="4">Zinc finger CHC2-type domain-containing protein</fullName>
    </recommendedName>
</protein>
<evidence type="ECO:0000313" key="5">
    <source>
        <dbReference type="EMBL" id="NKE70199.1"/>
    </source>
</evidence>
<dbReference type="Pfam" id="PF13155">
    <property type="entry name" value="Toprim_2"/>
    <property type="match status" value="1"/>
</dbReference>
<evidence type="ECO:0000259" key="4">
    <source>
        <dbReference type="SMART" id="SM00400"/>
    </source>
</evidence>
<gene>
    <name evidence="5" type="ORF">MNODULE_05505</name>
</gene>